<dbReference type="Proteomes" id="UP000199306">
    <property type="component" value="Unassembled WGS sequence"/>
</dbReference>
<dbReference type="PROSITE" id="PS51296">
    <property type="entry name" value="RIESKE"/>
    <property type="match status" value="1"/>
</dbReference>
<dbReference type="InterPro" id="IPR017941">
    <property type="entry name" value="Rieske_2Fe-2S"/>
</dbReference>
<dbReference type="GO" id="GO:0046872">
    <property type="term" value="F:metal ion binding"/>
    <property type="evidence" value="ECO:0007669"/>
    <property type="project" value="UniProtKB-KW"/>
</dbReference>
<protein>
    <submittedName>
        <fullName evidence="6">Cytochrome b6-f complex iron-sulfur subunit</fullName>
    </submittedName>
</protein>
<keyword evidence="1" id="KW-0001">2Fe-2S</keyword>
<dbReference type="EMBL" id="FOXH01000012">
    <property type="protein sequence ID" value="SFQ20882.1"/>
    <property type="molecule type" value="Genomic_DNA"/>
</dbReference>
<evidence type="ECO:0000313" key="6">
    <source>
        <dbReference type="EMBL" id="SFQ20882.1"/>
    </source>
</evidence>
<name>A0A1I5WM46_9BACT</name>
<evidence type="ECO:0000256" key="4">
    <source>
        <dbReference type="ARBA" id="ARBA00023014"/>
    </source>
</evidence>
<keyword evidence="4" id="KW-0411">Iron-sulfur</keyword>
<evidence type="ECO:0000256" key="2">
    <source>
        <dbReference type="ARBA" id="ARBA00022723"/>
    </source>
</evidence>
<dbReference type="InterPro" id="IPR036922">
    <property type="entry name" value="Rieske_2Fe-2S_sf"/>
</dbReference>
<evidence type="ECO:0000313" key="7">
    <source>
        <dbReference type="Proteomes" id="UP000199306"/>
    </source>
</evidence>
<organism evidence="6 7">
    <name type="scientific">Pseudarcicella hirudinis</name>
    <dbReference type="NCBI Taxonomy" id="1079859"/>
    <lineage>
        <taxon>Bacteria</taxon>
        <taxon>Pseudomonadati</taxon>
        <taxon>Bacteroidota</taxon>
        <taxon>Cytophagia</taxon>
        <taxon>Cytophagales</taxon>
        <taxon>Flectobacillaceae</taxon>
        <taxon>Pseudarcicella</taxon>
    </lineage>
</organism>
<keyword evidence="7" id="KW-1185">Reference proteome</keyword>
<dbReference type="Gene3D" id="2.102.10.10">
    <property type="entry name" value="Rieske [2Fe-2S] iron-sulphur domain"/>
    <property type="match status" value="1"/>
</dbReference>
<keyword evidence="2" id="KW-0479">Metal-binding</keyword>
<evidence type="ECO:0000256" key="1">
    <source>
        <dbReference type="ARBA" id="ARBA00022714"/>
    </source>
</evidence>
<reference evidence="6 7" key="1">
    <citation type="submission" date="2016-10" db="EMBL/GenBank/DDBJ databases">
        <authorList>
            <person name="de Groot N.N."/>
        </authorList>
    </citation>
    <scope>NUCLEOTIDE SEQUENCE [LARGE SCALE GENOMIC DNA]</scope>
    <source>
        <strain evidence="7">E92,LMG 26720,CCM 7988</strain>
    </source>
</reference>
<sequence>MSVQNQTEKIDRLQFLKKLGLSGASLMAVYCGVTMTSCKNEAAVTPSGDFTYDLSSTANAALKTKGGYIVDRNNNLVIAYTSDSKYVAVTLVCSHEQRLEITYATNRFYCTAHGAQYDNNGKGLNAEGRNNLTTYPITQNGNILTVKVS</sequence>
<keyword evidence="3" id="KW-0408">Iron</keyword>
<dbReference type="SUPFAM" id="SSF50022">
    <property type="entry name" value="ISP domain"/>
    <property type="match status" value="1"/>
</dbReference>
<dbReference type="RefSeq" id="WP_092018593.1">
    <property type="nucleotide sequence ID" value="NZ_FOXH01000012.1"/>
</dbReference>
<dbReference type="STRING" id="1079859.SAMN04515674_11251"/>
<dbReference type="GO" id="GO:0051537">
    <property type="term" value="F:2 iron, 2 sulfur cluster binding"/>
    <property type="evidence" value="ECO:0007669"/>
    <property type="project" value="UniProtKB-KW"/>
</dbReference>
<dbReference type="OrthoDB" id="165343at2"/>
<proteinExistence type="predicted"/>
<dbReference type="AlphaFoldDB" id="A0A1I5WM46"/>
<feature type="domain" description="Rieske" evidence="5">
    <location>
        <begin position="76"/>
        <end position="146"/>
    </location>
</feature>
<evidence type="ECO:0000256" key="3">
    <source>
        <dbReference type="ARBA" id="ARBA00023004"/>
    </source>
</evidence>
<gene>
    <name evidence="6" type="ORF">SAMN04515674_11251</name>
</gene>
<accession>A0A1I5WM46</accession>
<evidence type="ECO:0000259" key="5">
    <source>
        <dbReference type="PROSITE" id="PS51296"/>
    </source>
</evidence>
<dbReference type="Pfam" id="PF00355">
    <property type="entry name" value="Rieske"/>
    <property type="match status" value="1"/>
</dbReference>